<dbReference type="RefSeq" id="WP_062613894.1">
    <property type="nucleotide sequence ID" value="NZ_LNIZ01000006.1"/>
</dbReference>
<evidence type="ECO:0000256" key="2">
    <source>
        <dbReference type="SAM" id="MobiDB-lite"/>
    </source>
</evidence>
<sequence>MTSTIANTQRSWIGQYKILTAIIAFFVLGFTAILTGCSSDSPETAPATTASEKTDNPAKDTAEAEEEETKSAEPEETTTPEEPAATIGTPVEVGDFTVTIEGIEPGIAEVGNEYFGAQAQGQFVIVSASILNNGNKAERFFTDSMKLIDEQGREHSYSSEAALHIEGSWGLDEINPGNTLSGKFVFDIPADSTPTKVLLEAGFLGKDVEVALS</sequence>
<feature type="compositionally biased region" description="Polar residues" evidence="2">
    <location>
        <begin position="39"/>
        <end position="51"/>
    </location>
</feature>
<organism evidence="5 6">
    <name type="scientific">Trueperella bernardiae</name>
    <dbReference type="NCBI Taxonomy" id="59561"/>
    <lineage>
        <taxon>Bacteria</taxon>
        <taxon>Bacillati</taxon>
        <taxon>Actinomycetota</taxon>
        <taxon>Actinomycetes</taxon>
        <taxon>Actinomycetales</taxon>
        <taxon>Actinomycetaceae</taxon>
        <taxon>Trueperella</taxon>
    </lineage>
</organism>
<feature type="region of interest" description="Disordered" evidence="2">
    <location>
        <begin position="39"/>
        <end position="91"/>
    </location>
</feature>
<dbReference type="PATRIC" id="fig|59561.3.peg.1343"/>
<feature type="compositionally biased region" description="Acidic residues" evidence="2">
    <location>
        <begin position="63"/>
        <end position="79"/>
    </location>
</feature>
<keyword evidence="3" id="KW-0472">Membrane</keyword>
<evidence type="ECO:0000256" key="1">
    <source>
        <dbReference type="ARBA" id="ARBA00022729"/>
    </source>
</evidence>
<dbReference type="InterPro" id="IPR029051">
    <property type="entry name" value="DUF4352"/>
</dbReference>
<feature type="transmembrane region" description="Helical" evidence="3">
    <location>
        <begin position="18"/>
        <end position="36"/>
    </location>
</feature>
<keyword evidence="3" id="KW-0812">Transmembrane</keyword>
<dbReference type="OrthoDB" id="3430849at2"/>
<reference evidence="5 6" key="1">
    <citation type="submission" date="2015-11" db="EMBL/GenBank/DDBJ databases">
        <title>Draft Genome Sequence of the Type Strain Trueperella bernardiae LCDC 89-0504T, Isolated from Blood Culture.</title>
        <authorList>
            <person name="Bernier A.-M."/>
            <person name="Bernard K."/>
        </authorList>
    </citation>
    <scope>NUCLEOTIDE SEQUENCE [LARGE SCALE GENOMIC DNA]</scope>
    <source>
        <strain evidence="5 6">LCDC 89-0504</strain>
    </source>
</reference>
<dbReference type="Pfam" id="PF11611">
    <property type="entry name" value="DUF4352"/>
    <property type="match status" value="1"/>
</dbReference>
<protein>
    <submittedName>
        <fullName evidence="5">Telomeric repeat-binding factor 2</fullName>
    </submittedName>
</protein>
<evidence type="ECO:0000313" key="5">
    <source>
        <dbReference type="EMBL" id="KTF03750.1"/>
    </source>
</evidence>
<accession>A0A0W1KIM3</accession>
<keyword evidence="6" id="KW-1185">Reference proteome</keyword>
<dbReference type="STRING" id="59561.AQZ59_01349"/>
<dbReference type="InterPro" id="IPR029050">
    <property type="entry name" value="Immunoprotect_excell_Ig-like"/>
</dbReference>
<gene>
    <name evidence="5" type="ORF">AQZ59_01349</name>
</gene>
<name>A0A0W1KIM3_9ACTO</name>
<dbReference type="Proteomes" id="UP000054404">
    <property type="component" value="Unassembled WGS sequence"/>
</dbReference>
<dbReference type="Gene3D" id="2.60.40.1240">
    <property type="match status" value="1"/>
</dbReference>
<dbReference type="EMBL" id="LNIZ01000006">
    <property type="protein sequence ID" value="KTF03750.1"/>
    <property type="molecule type" value="Genomic_DNA"/>
</dbReference>
<feature type="compositionally biased region" description="Basic and acidic residues" evidence="2">
    <location>
        <begin position="52"/>
        <end position="62"/>
    </location>
</feature>
<feature type="domain" description="DUF4352" evidence="4">
    <location>
        <begin position="87"/>
        <end position="203"/>
    </location>
</feature>
<proteinExistence type="predicted"/>
<keyword evidence="3" id="KW-1133">Transmembrane helix</keyword>
<comment type="caution">
    <text evidence="5">The sequence shown here is derived from an EMBL/GenBank/DDBJ whole genome shotgun (WGS) entry which is preliminary data.</text>
</comment>
<keyword evidence="1" id="KW-0732">Signal</keyword>
<dbReference type="AlphaFoldDB" id="A0A0W1KIM3"/>
<evidence type="ECO:0000313" key="6">
    <source>
        <dbReference type="Proteomes" id="UP000054404"/>
    </source>
</evidence>
<evidence type="ECO:0000256" key="3">
    <source>
        <dbReference type="SAM" id="Phobius"/>
    </source>
</evidence>
<evidence type="ECO:0000259" key="4">
    <source>
        <dbReference type="Pfam" id="PF11611"/>
    </source>
</evidence>